<feature type="signal peptide" evidence="2">
    <location>
        <begin position="1"/>
        <end position="26"/>
    </location>
</feature>
<dbReference type="Proteomes" id="UP000515124">
    <property type="component" value="Unplaced"/>
</dbReference>
<reference evidence="4" key="1">
    <citation type="submission" date="2025-08" db="UniProtKB">
        <authorList>
            <consortium name="RefSeq"/>
        </authorList>
    </citation>
    <scope>IDENTIFICATION</scope>
</reference>
<dbReference type="RefSeq" id="XP_021811202.1">
    <property type="nucleotide sequence ID" value="XM_021955510.1"/>
</dbReference>
<dbReference type="KEGG" id="pavi:110754445"/>
<protein>
    <submittedName>
        <fullName evidence="4">Glycine-rich protein DC9.1-like isoform X1</fullName>
    </submittedName>
</protein>
<evidence type="ECO:0000256" key="2">
    <source>
        <dbReference type="SAM" id="SignalP"/>
    </source>
</evidence>
<feature type="compositionally biased region" description="Basic and acidic residues" evidence="1">
    <location>
        <begin position="177"/>
        <end position="189"/>
    </location>
</feature>
<name>A0A6P5S9T3_PRUAV</name>
<sequence>MASSRTFLLLGLMFAVVILIFSDVSARELAETTNPPSLTGGKGGAVSCNRPGELCHGRGQKGNPEREHCKHNPTSRQCHRNGGHERGGEEDPIHKRHGHEHGGVAVEPIHGGKGHGHERGGEGNPKPGAHCKPGENNRACYRHGGHERGGEQDPIHKGHGHEHGGVVVEPIHRGKGHGHERVGEGDPRNKRPGQPGTTETKTKN</sequence>
<feature type="compositionally biased region" description="Basic and acidic residues" evidence="1">
    <location>
        <begin position="144"/>
        <end position="164"/>
    </location>
</feature>
<dbReference type="AlphaFoldDB" id="A0A6P5S9T3"/>
<feature type="compositionally biased region" description="Polar residues" evidence="1">
    <location>
        <begin position="195"/>
        <end position="204"/>
    </location>
</feature>
<dbReference type="GeneID" id="110754445"/>
<evidence type="ECO:0000313" key="4">
    <source>
        <dbReference type="RefSeq" id="XP_021811202.1"/>
    </source>
</evidence>
<gene>
    <name evidence="4" type="primary">LOC110754445</name>
</gene>
<evidence type="ECO:0000256" key="1">
    <source>
        <dbReference type="SAM" id="MobiDB-lite"/>
    </source>
</evidence>
<keyword evidence="3" id="KW-1185">Reference proteome</keyword>
<accession>A0A6P5S9T3</accession>
<feature type="region of interest" description="Disordered" evidence="1">
    <location>
        <begin position="56"/>
        <end position="204"/>
    </location>
</feature>
<evidence type="ECO:0000313" key="3">
    <source>
        <dbReference type="Proteomes" id="UP000515124"/>
    </source>
</evidence>
<feature type="chain" id="PRO_5027806163" evidence="2">
    <location>
        <begin position="27"/>
        <end position="204"/>
    </location>
</feature>
<feature type="compositionally biased region" description="Basic residues" evidence="1">
    <location>
        <begin position="71"/>
        <end position="81"/>
    </location>
</feature>
<organism evidence="3 4">
    <name type="scientific">Prunus avium</name>
    <name type="common">Cherry</name>
    <name type="synonym">Cerasus avium</name>
    <dbReference type="NCBI Taxonomy" id="42229"/>
    <lineage>
        <taxon>Eukaryota</taxon>
        <taxon>Viridiplantae</taxon>
        <taxon>Streptophyta</taxon>
        <taxon>Embryophyta</taxon>
        <taxon>Tracheophyta</taxon>
        <taxon>Spermatophyta</taxon>
        <taxon>Magnoliopsida</taxon>
        <taxon>eudicotyledons</taxon>
        <taxon>Gunneridae</taxon>
        <taxon>Pentapetalae</taxon>
        <taxon>rosids</taxon>
        <taxon>fabids</taxon>
        <taxon>Rosales</taxon>
        <taxon>Rosaceae</taxon>
        <taxon>Amygdaloideae</taxon>
        <taxon>Amygdaleae</taxon>
        <taxon>Prunus</taxon>
    </lineage>
</organism>
<keyword evidence="2" id="KW-0732">Signal</keyword>
<feature type="compositionally biased region" description="Basic and acidic residues" evidence="1">
    <location>
        <begin position="82"/>
        <end position="93"/>
    </location>
</feature>
<proteinExistence type="predicted"/>